<evidence type="ECO:0000256" key="3">
    <source>
        <dbReference type="ARBA" id="ARBA00022741"/>
    </source>
</evidence>
<dbReference type="SUPFAM" id="SSF52540">
    <property type="entry name" value="P-loop containing nucleoside triphosphate hydrolases"/>
    <property type="match status" value="1"/>
</dbReference>
<dbReference type="Gene3D" id="1.20.1560.10">
    <property type="entry name" value="ABC transporter type 1, transmembrane domain"/>
    <property type="match status" value="1"/>
</dbReference>
<feature type="domain" description="ABC transporter" evidence="8">
    <location>
        <begin position="350"/>
        <end position="582"/>
    </location>
</feature>
<keyword evidence="6 7" id="KW-0472">Membrane</keyword>
<evidence type="ECO:0000256" key="5">
    <source>
        <dbReference type="ARBA" id="ARBA00022989"/>
    </source>
</evidence>
<dbReference type="GO" id="GO:0034040">
    <property type="term" value="F:ATPase-coupled lipid transmembrane transporter activity"/>
    <property type="evidence" value="ECO:0007669"/>
    <property type="project" value="TreeGrafter"/>
</dbReference>
<feature type="transmembrane region" description="Helical" evidence="7">
    <location>
        <begin position="75"/>
        <end position="93"/>
    </location>
</feature>
<dbReference type="SMART" id="SM00382">
    <property type="entry name" value="AAA"/>
    <property type="match status" value="1"/>
</dbReference>
<evidence type="ECO:0000259" key="9">
    <source>
        <dbReference type="PROSITE" id="PS50929"/>
    </source>
</evidence>
<dbReference type="PANTHER" id="PTHR24221:SF654">
    <property type="entry name" value="ATP-BINDING CASSETTE SUB-FAMILY B MEMBER 6"/>
    <property type="match status" value="1"/>
</dbReference>
<evidence type="ECO:0000256" key="7">
    <source>
        <dbReference type="SAM" id="Phobius"/>
    </source>
</evidence>
<evidence type="ECO:0000313" key="11">
    <source>
        <dbReference type="Proteomes" id="UP000186890"/>
    </source>
</evidence>
<evidence type="ECO:0000313" key="10">
    <source>
        <dbReference type="EMBL" id="OLF47758.1"/>
    </source>
</evidence>
<dbReference type="InterPro" id="IPR011527">
    <property type="entry name" value="ABC1_TM_dom"/>
</dbReference>
<dbReference type="EMBL" id="MSJM01000005">
    <property type="protein sequence ID" value="OLF47758.1"/>
    <property type="molecule type" value="Genomic_DNA"/>
</dbReference>
<keyword evidence="11" id="KW-1185">Reference proteome</keyword>
<dbReference type="Pfam" id="PF00664">
    <property type="entry name" value="ABC_membrane"/>
    <property type="match status" value="1"/>
</dbReference>
<dbReference type="GO" id="GO:0005524">
    <property type="term" value="F:ATP binding"/>
    <property type="evidence" value="ECO:0007669"/>
    <property type="project" value="UniProtKB-KW"/>
</dbReference>
<name>A0A1Q8E7J2_9STRE</name>
<reference evidence="11" key="1">
    <citation type="submission" date="2016-12" db="EMBL/GenBank/DDBJ databases">
        <authorList>
            <person name="Gulvik C.A."/>
        </authorList>
    </citation>
    <scope>NUCLEOTIDE SEQUENCE [LARGE SCALE GENOMIC DNA]</scope>
    <source>
        <strain evidence="11">NED12-00049-6B</strain>
    </source>
</reference>
<gene>
    <name evidence="10" type="ORF">BU202_06940</name>
</gene>
<dbReference type="GO" id="GO:0005886">
    <property type="term" value="C:plasma membrane"/>
    <property type="evidence" value="ECO:0007669"/>
    <property type="project" value="UniProtKB-SubCell"/>
</dbReference>
<dbReference type="Gene3D" id="3.40.50.300">
    <property type="entry name" value="P-loop containing nucleotide triphosphate hydrolases"/>
    <property type="match status" value="1"/>
</dbReference>
<dbReference type="AlphaFoldDB" id="A0A1Q8E7J2"/>
<dbReference type="InterPro" id="IPR003439">
    <property type="entry name" value="ABC_transporter-like_ATP-bd"/>
</dbReference>
<feature type="transmembrane region" description="Helical" evidence="7">
    <location>
        <begin position="289"/>
        <end position="306"/>
    </location>
</feature>
<feature type="transmembrane region" description="Helical" evidence="7">
    <location>
        <begin position="265"/>
        <end position="283"/>
    </location>
</feature>
<dbReference type="PANTHER" id="PTHR24221">
    <property type="entry name" value="ATP-BINDING CASSETTE SUB-FAMILY B"/>
    <property type="match status" value="1"/>
</dbReference>
<evidence type="ECO:0000256" key="1">
    <source>
        <dbReference type="ARBA" id="ARBA00004651"/>
    </source>
</evidence>
<dbReference type="OrthoDB" id="9806127at2"/>
<dbReference type="InterPro" id="IPR036640">
    <property type="entry name" value="ABC1_TM_sf"/>
</dbReference>
<dbReference type="InterPro" id="IPR039421">
    <property type="entry name" value="Type_1_exporter"/>
</dbReference>
<dbReference type="Pfam" id="PF00005">
    <property type="entry name" value="ABC_tran"/>
    <property type="match status" value="1"/>
</dbReference>
<keyword evidence="4 10" id="KW-0067">ATP-binding</keyword>
<protein>
    <submittedName>
        <fullName evidence="10">ABC transporter ATP-binding protein</fullName>
    </submittedName>
</protein>
<dbReference type="InterPro" id="IPR003593">
    <property type="entry name" value="AAA+_ATPase"/>
</dbReference>
<sequence length="591" mass="66130">MEGSKGVSQAQSISREKKKYLLGRLKEQIGPKMKVVYAAALLSWVQFLVRILSFYWISRAVADYATGVALDLGNFLLRLVALNLAGFAVAIFAKRLQGIGSQFARDAIKKSFFRALIARDGHFESETTAADVFTVASQGIDSLDTYYSHYLTMSLRTYLNCTTVLLLVAWLFPLGSVIFLLALPLIPISIILMQKRSQRIMNRYWASYMDVGNLFLDDLKGLNTLYAYQADAVYEKTFNEQAEDFRDATMELLGFQLQAVGYMDAVMYLGIGVSGFVAIGQLVAGQLSLFQFIFFVLIATEFFAPIREQGYGMHLVMMNTKMADRIFGFLDSIEEKSAEMLAHLEDFKQVRLQHVSFSYGDKEVLHDVNAELSAGHVYAIAGVSGQGKTTLAQLLMKRLIAQKGEIVFGERSLSDLSQAAINRQVLYVSSQSYLLNQSIYDNLAMACDWSKEEMMNWLDKHGVLPFIHTLPDGLDTIVGENGQSLSPGQRQQIICARAILAQRSLYIFDEITSSVDADNEALIYQLIQLVAEKAIVVMITHKMKQVYLADEVLFLANHQSFVGSAEELYVQHPAFRHLVDTQAELEAAVYG</sequence>
<keyword evidence="2 7" id="KW-0812">Transmembrane</keyword>
<dbReference type="GO" id="GO:0016887">
    <property type="term" value="F:ATP hydrolysis activity"/>
    <property type="evidence" value="ECO:0007669"/>
    <property type="project" value="InterPro"/>
</dbReference>
<evidence type="ECO:0000256" key="2">
    <source>
        <dbReference type="ARBA" id="ARBA00022692"/>
    </source>
</evidence>
<dbReference type="InterPro" id="IPR027417">
    <property type="entry name" value="P-loop_NTPase"/>
</dbReference>
<keyword evidence="3" id="KW-0547">Nucleotide-binding</keyword>
<proteinExistence type="predicted"/>
<keyword evidence="5 7" id="KW-1133">Transmembrane helix</keyword>
<dbReference type="PROSITE" id="PS50929">
    <property type="entry name" value="ABC_TM1F"/>
    <property type="match status" value="1"/>
</dbReference>
<dbReference type="SUPFAM" id="SSF90123">
    <property type="entry name" value="ABC transporter transmembrane region"/>
    <property type="match status" value="1"/>
</dbReference>
<dbReference type="GO" id="GO:0140359">
    <property type="term" value="F:ABC-type transporter activity"/>
    <property type="evidence" value="ECO:0007669"/>
    <property type="project" value="InterPro"/>
</dbReference>
<comment type="subcellular location">
    <subcellularLocation>
        <location evidence="1">Cell membrane</location>
        <topology evidence="1">Multi-pass membrane protein</topology>
    </subcellularLocation>
</comment>
<feature type="transmembrane region" description="Helical" evidence="7">
    <location>
        <begin position="35"/>
        <end position="55"/>
    </location>
</feature>
<dbReference type="PROSITE" id="PS50893">
    <property type="entry name" value="ABC_TRANSPORTER_2"/>
    <property type="match status" value="1"/>
</dbReference>
<dbReference type="RefSeq" id="WP_075105064.1">
    <property type="nucleotide sequence ID" value="NZ_MSJM01000005.1"/>
</dbReference>
<dbReference type="Proteomes" id="UP000186890">
    <property type="component" value="Unassembled WGS sequence"/>
</dbReference>
<accession>A0A1Q8E7J2</accession>
<feature type="domain" description="ABC transmembrane type-1" evidence="9">
    <location>
        <begin position="38"/>
        <end position="318"/>
    </location>
</feature>
<organism evidence="10 11">
    <name type="scientific">Streptococcus cuniculi</name>
    <dbReference type="NCBI Taxonomy" id="1432788"/>
    <lineage>
        <taxon>Bacteria</taxon>
        <taxon>Bacillati</taxon>
        <taxon>Bacillota</taxon>
        <taxon>Bacilli</taxon>
        <taxon>Lactobacillales</taxon>
        <taxon>Streptococcaceae</taxon>
        <taxon>Streptococcus</taxon>
    </lineage>
</organism>
<evidence type="ECO:0000256" key="6">
    <source>
        <dbReference type="ARBA" id="ARBA00023136"/>
    </source>
</evidence>
<comment type="caution">
    <text evidence="10">The sequence shown here is derived from an EMBL/GenBank/DDBJ whole genome shotgun (WGS) entry which is preliminary data.</text>
</comment>
<evidence type="ECO:0000256" key="4">
    <source>
        <dbReference type="ARBA" id="ARBA00022840"/>
    </source>
</evidence>
<evidence type="ECO:0000259" key="8">
    <source>
        <dbReference type="PROSITE" id="PS50893"/>
    </source>
</evidence>